<sequence>MFVLEVSGMGCGSCVSKITKAIQAADSEAKVTVDRAAGKVSVESVMAAEGVSKLVQALGYPTRVSA</sequence>
<feature type="domain" description="HMA" evidence="1">
    <location>
        <begin position="1"/>
        <end position="63"/>
    </location>
</feature>
<dbReference type="PROSITE" id="PS50846">
    <property type="entry name" value="HMA_2"/>
    <property type="match status" value="1"/>
</dbReference>
<evidence type="ECO:0000313" key="2">
    <source>
        <dbReference type="EMBL" id="SDJ45144.1"/>
    </source>
</evidence>
<evidence type="ECO:0000313" key="3">
    <source>
        <dbReference type="Proteomes" id="UP000198706"/>
    </source>
</evidence>
<dbReference type="RefSeq" id="WP_084333464.1">
    <property type="nucleotide sequence ID" value="NZ_FNFD01000001.1"/>
</dbReference>
<dbReference type="Gene3D" id="3.30.70.100">
    <property type="match status" value="1"/>
</dbReference>
<dbReference type="Pfam" id="PF00403">
    <property type="entry name" value="HMA"/>
    <property type="match status" value="1"/>
</dbReference>
<evidence type="ECO:0000259" key="1">
    <source>
        <dbReference type="PROSITE" id="PS50846"/>
    </source>
</evidence>
<dbReference type="CDD" id="cd00371">
    <property type="entry name" value="HMA"/>
    <property type="match status" value="1"/>
</dbReference>
<dbReference type="InterPro" id="IPR036163">
    <property type="entry name" value="HMA_dom_sf"/>
</dbReference>
<dbReference type="GO" id="GO:0046872">
    <property type="term" value="F:metal ion binding"/>
    <property type="evidence" value="ECO:0007669"/>
    <property type="project" value="InterPro"/>
</dbReference>
<gene>
    <name evidence="2" type="ORF">SAMN05216186_101475</name>
</gene>
<accession>A0A1G8TUS6</accession>
<protein>
    <submittedName>
        <fullName evidence="2">Copper chaperone</fullName>
    </submittedName>
</protein>
<dbReference type="AlphaFoldDB" id="A0A1G8TUS6"/>
<keyword evidence="3" id="KW-1185">Reference proteome</keyword>
<proteinExistence type="predicted"/>
<dbReference type="EMBL" id="FNFD01000001">
    <property type="protein sequence ID" value="SDJ45144.1"/>
    <property type="molecule type" value="Genomic_DNA"/>
</dbReference>
<dbReference type="Proteomes" id="UP000198706">
    <property type="component" value="Unassembled WGS sequence"/>
</dbReference>
<dbReference type="STRING" id="137658.SAMN05216186_101475"/>
<name>A0A1G8TUS6_9PSED</name>
<dbReference type="SUPFAM" id="SSF55008">
    <property type="entry name" value="HMA, heavy metal-associated domain"/>
    <property type="match status" value="1"/>
</dbReference>
<dbReference type="InterPro" id="IPR006121">
    <property type="entry name" value="HMA_dom"/>
</dbReference>
<reference evidence="2 3" key="1">
    <citation type="submission" date="2016-10" db="EMBL/GenBank/DDBJ databases">
        <authorList>
            <person name="de Groot N.N."/>
        </authorList>
    </citation>
    <scope>NUCLEOTIDE SEQUENCE [LARGE SCALE GENOMIC DNA]</scope>
    <source>
        <strain evidence="2 3">JCM 21544</strain>
    </source>
</reference>
<organism evidence="2 3">
    <name type="scientific">Pseudomonas indica</name>
    <dbReference type="NCBI Taxonomy" id="137658"/>
    <lineage>
        <taxon>Bacteria</taxon>
        <taxon>Pseudomonadati</taxon>
        <taxon>Pseudomonadota</taxon>
        <taxon>Gammaproteobacteria</taxon>
        <taxon>Pseudomonadales</taxon>
        <taxon>Pseudomonadaceae</taxon>
        <taxon>Pseudomonas</taxon>
    </lineage>
</organism>